<evidence type="ECO:0000313" key="2">
    <source>
        <dbReference type="Proteomes" id="UP000789920"/>
    </source>
</evidence>
<name>A0ACA9P9F5_9GLOM</name>
<gene>
    <name evidence="1" type="ORF">RPERSI_LOCUS9432</name>
</gene>
<reference evidence="1" key="1">
    <citation type="submission" date="2021-06" db="EMBL/GenBank/DDBJ databases">
        <authorList>
            <person name="Kallberg Y."/>
            <person name="Tangrot J."/>
            <person name="Rosling A."/>
        </authorList>
    </citation>
    <scope>NUCLEOTIDE SEQUENCE</scope>
    <source>
        <strain evidence="1">MA461A</strain>
    </source>
</reference>
<dbReference type="EMBL" id="CAJVQC010017855">
    <property type="protein sequence ID" value="CAG8688748.1"/>
    <property type="molecule type" value="Genomic_DNA"/>
</dbReference>
<proteinExistence type="predicted"/>
<keyword evidence="2" id="KW-1185">Reference proteome</keyword>
<protein>
    <submittedName>
        <fullName evidence="1">9479_t:CDS:1</fullName>
    </submittedName>
</protein>
<organism evidence="1 2">
    <name type="scientific">Racocetra persica</name>
    <dbReference type="NCBI Taxonomy" id="160502"/>
    <lineage>
        <taxon>Eukaryota</taxon>
        <taxon>Fungi</taxon>
        <taxon>Fungi incertae sedis</taxon>
        <taxon>Mucoromycota</taxon>
        <taxon>Glomeromycotina</taxon>
        <taxon>Glomeromycetes</taxon>
        <taxon>Diversisporales</taxon>
        <taxon>Gigasporaceae</taxon>
        <taxon>Racocetra</taxon>
    </lineage>
</organism>
<dbReference type="Proteomes" id="UP000789920">
    <property type="component" value="Unassembled WGS sequence"/>
</dbReference>
<evidence type="ECO:0000313" key="1">
    <source>
        <dbReference type="EMBL" id="CAG8688748.1"/>
    </source>
</evidence>
<comment type="caution">
    <text evidence="1">The sequence shown here is derived from an EMBL/GenBank/DDBJ whole genome shotgun (WGS) entry which is preliminary data.</text>
</comment>
<sequence>MPSWSDDLTQQINLDLAENEKLGLNAEQATYAVRKYKSYRRVPNNVMKDLDIN</sequence>
<accession>A0ACA9P9F5</accession>